<dbReference type="Pfam" id="PF03602">
    <property type="entry name" value="Cons_hypoth95"/>
    <property type="match status" value="1"/>
</dbReference>
<keyword evidence="1 3" id="KW-0489">Methyltransferase</keyword>
<accession>A0A9D2NE54</accession>
<name>A0A9D2NE54_9FIRM</name>
<reference evidence="3" key="1">
    <citation type="journal article" date="2021" name="PeerJ">
        <title>Extensive microbial diversity within the chicken gut microbiome revealed by metagenomics and culture.</title>
        <authorList>
            <person name="Gilroy R."/>
            <person name="Ravi A."/>
            <person name="Getino M."/>
            <person name="Pursley I."/>
            <person name="Horton D.L."/>
            <person name="Alikhan N.F."/>
            <person name="Baker D."/>
            <person name="Gharbi K."/>
            <person name="Hall N."/>
            <person name="Watson M."/>
            <person name="Adriaenssens E.M."/>
            <person name="Foster-Nyarko E."/>
            <person name="Jarju S."/>
            <person name="Secka A."/>
            <person name="Antonio M."/>
            <person name="Oren A."/>
            <person name="Chaudhuri R.R."/>
            <person name="La Ragione R."/>
            <person name="Hildebrand F."/>
            <person name="Pallen M.J."/>
        </authorList>
    </citation>
    <scope>NUCLEOTIDE SEQUENCE</scope>
    <source>
        <strain evidence="3">USAMLcec2-132</strain>
    </source>
</reference>
<dbReference type="AlphaFoldDB" id="A0A9D2NE54"/>
<evidence type="ECO:0000313" key="3">
    <source>
        <dbReference type="EMBL" id="HJC23045.1"/>
    </source>
</evidence>
<gene>
    <name evidence="3" type="primary">rsmD</name>
    <name evidence="3" type="ORF">H9761_04995</name>
</gene>
<protein>
    <submittedName>
        <fullName evidence="3">16S rRNA (Guanine(966)-N(2))-methyltransferase RsmD</fullName>
        <ecNumber evidence="3">2.1.1.171</ecNumber>
    </submittedName>
</protein>
<dbReference type="GO" id="GO:0003676">
    <property type="term" value="F:nucleic acid binding"/>
    <property type="evidence" value="ECO:0007669"/>
    <property type="project" value="InterPro"/>
</dbReference>
<reference evidence="3" key="2">
    <citation type="submission" date="2021-04" db="EMBL/GenBank/DDBJ databases">
        <authorList>
            <person name="Gilroy R."/>
        </authorList>
    </citation>
    <scope>NUCLEOTIDE SEQUENCE</scope>
    <source>
        <strain evidence="3">USAMLcec2-132</strain>
    </source>
</reference>
<keyword evidence="2 3" id="KW-0808">Transferase</keyword>
<dbReference type="PANTHER" id="PTHR43542:SF1">
    <property type="entry name" value="METHYLTRANSFERASE"/>
    <property type="match status" value="1"/>
</dbReference>
<dbReference type="EC" id="2.1.1.171" evidence="3"/>
<dbReference type="Proteomes" id="UP000823891">
    <property type="component" value="Unassembled WGS sequence"/>
</dbReference>
<sequence>MRVIAGKVRGHPLIAPDGFNTRPITDKIKEALFSSWQMKLEGSHFLDLFAGSGSMGIEAMSRGAEKVVFVEKDRKAIEIIKKNLSSCKFTDGYAVYKDDVFRRIEYLKDDGEQFDIVYLDPPFTVDSIFLPVMEVLSDGKLLRENGIIVIRTRKEKEMPDEIGKMTKYKFKQYGISGVHYYTVF</sequence>
<dbReference type="Gene3D" id="3.40.50.150">
    <property type="entry name" value="Vaccinia Virus protein VP39"/>
    <property type="match status" value="1"/>
</dbReference>
<dbReference type="InterPro" id="IPR004398">
    <property type="entry name" value="RNA_MeTrfase_RsmD"/>
</dbReference>
<evidence type="ECO:0000256" key="1">
    <source>
        <dbReference type="ARBA" id="ARBA00022603"/>
    </source>
</evidence>
<dbReference type="EMBL" id="DWWS01000018">
    <property type="protein sequence ID" value="HJC23045.1"/>
    <property type="molecule type" value="Genomic_DNA"/>
</dbReference>
<dbReference type="InterPro" id="IPR029063">
    <property type="entry name" value="SAM-dependent_MTases_sf"/>
</dbReference>
<dbReference type="SUPFAM" id="SSF53335">
    <property type="entry name" value="S-adenosyl-L-methionine-dependent methyltransferases"/>
    <property type="match status" value="1"/>
</dbReference>
<evidence type="ECO:0000313" key="4">
    <source>
        <dbReference type="Proteomes" id="UP000823891"/>
    </source>
</evidence>
<proteinExistence type="predicted"/>
<comment type="caution">
    <text evidence="3">The sequence shown here is derived from an EMBL/GenBank/DDBJ whole genome shotgun (WGS) entry which is preliminary data.</text>
</comment>
<dbReference type="PANTHER" id="PTHR43542">
    <property type="entry name" value="METHYLTRANSFERASE"/>
    <property type="match status" value="1"/>
</dbReference>
<dbReference type="PROSITE" id="PS00092">
    <property type="entry name" value="N6_MTASE"/>
    <property type="match status" value="1"/>
</dbReference>
<dbReference type="InterPro" id="IPR002052">
    <property type="entry name" value="DNA_methylase_N6_adenine_CS"/>
</dbReference>
<dbReference type="CDD" id="cd02440">
    <property type="entry name" value="AdoMet_MTases"/>
    <property type="match status" value="1"/>
</dbReference>
<dbReference type="GO" id="GO:0052913">
    <property type="term" value="F:16S rRNA (guanine(966)-N(2))-methyltransferase activity"/>
    <property type="evidence" value="ECO:0007669"/>
    <property type="project" value="UniProtKB-EC"/>
</dbReference>
<organism evidence="3 4">
    <name type="scientific">Candidatus Eisenbergiella merdavium</name>
    <dbReference type="NCBI Taxonomy" id="2838551"/>
    <lineage>
        <taxon>Bacteria</taxon>
        <taxon>Bacillati</taxon>
        <taxon>Bacillota</taxon>
        <taxon>Clostridia</taxon>
        <taxon>Lachnospirales</taxon>
        <taxon>Lachnospiraceae</taxon>
        <taxon>Eisenbergiella</taxon>
    </lineage>
</organism>
<dbReference type="NCBIfam" id="TIGR00095">
    <property type="entry name" value="16S rRNA (guanine(966)-N(2))-methyltransferase RsmD"/>
    <property type="match status" value="1"/>
</dbReference>
<evidence type="ECO:0000256" key="2">
    <source>
        <dbReference type="ARBA" id="ARBA00022679"/>
    </source>
</evidence>
<dbReference type="PIRSF" id="PIRSF004553">
    <property type="entry name" value="CHP00095"/>
    <property type="match status" value="1"/>
</dbReference>